<organism evidence="2 3">
    <name type="scientific">Verticillium longisporum</name>
    <name type="common">Verticillium dahliae var. longisporum</name>
    <dbReference type="NCBI Taxonomy" id="100787"/>
    <lineage>
        <taxon>Eukaryota</taxon>
        <taxon>Fungi</taxon>
        <taxon>Dikarya</taxon>
        <taxon>Ascomycota</taxon>
        <taxon>Pezizomycotina</taxon>
        <taxon>Sordariomycetes</taxon>
        <taxon>Hypocreomycetidae</taxon>
        <taxon>Glomerellales</taxon>
        <taxon>Plectosphaerellaceae</taxon>
        <taxon>Verticillium</taxon>
    </lineage>
</organism>
<reference evidence="3" key="1">
    <citation type="submission" date="2015-05" db="EMBL/GenBank/DDBJ databases">
        <authorList>
            <person name="Fogelqvist Johan"/>
        </authorList>
    </citation>
    <scope>NUCLEOTIDE SEQUENCE [LARGE SCALE GENOMIC DNA]</scope>
</reference>
<name>A0A0G4NPP7_VERLO</name>
<evidence type="ECO:0000256" key="1">
    <source>
        <dbReference type="SAM" id="MobiDB-lite"/>
    </source>
</evidence>
<feature type="compositionally biased region" description="Basic and acidic residues" evidence="1">
    <location>
        <begin position="670"/>
        <end position="716"/>
    </location>
</feature>
<feature type="compositionally biased region" description="Low complexity" evidence="1">
    <location>
        <begin position="486"/>
        <end position="497"/>
    </location>
</feature>
<feature type="non-terminal residue" evidence="2">
    <location>
        <position position="1271"/>
    </location>
</feature>
<sequence length="1271" mass="143406">MAYRETSRVYHDDDDFYDEDAYRTTTVRRYKVTPSRVGRVDADDDNRRSHYSYYPARNSGDLLPLDTRDRDRAYAPDRPRSAFEPRDDLDRFRDRDRDSFRDGRTVVYEREREVERERDPHSARDWDRRSHAPWDNQDAETEVRVDKRVERRDDGEIKVERRIEERREDQTGHGGPEIERYRKETEYYAPLSPPPVPQAPVVIQRPAPEPQKIIVQEAPPPAPVILQQRENPGVMVVREREQPREIARREPRDDEYYYRRETRDLGPYRRDEREYAMERRDHRDREYDRGYGSGDEEYWVRRKTIIKERSPSPDTHRRHLAGGALAGAGVAALLASRRDDHGEIAPNRGRKVLAGAALGGLGTEVFKRARSAYDERYGDNRSRSRHRHEDRYDPRYDDPRYDDRRYDDRRYDDRYRSRSRSSSRSKIKTGLGVAAAALAIAGAAKYYQNQKIDKEEASRGRSRTRNRSYSSSRSRSARKKSRSKSVAKAAAATAAATGLIQHFRNKSGSRSRSRSKSRIRQGAEVVAAGLAGGAASKLWHSRKDKKEAKERELSDEEYEEEQRRRDRAARRRSRSRSQARSLYSEPRTDGPIGLVEYGTDPLPPSQPPYPTNDYGYESASSQRRRRRSRGRGADDHSPSGSDTGKKRSRSRIRDMAAAAVGTGAAAIGIKEYKKKKDAEKEREDEAARRARERSLSRDYSRDRSRRRDEGRRRYEEESNSNPHYDDYSRPPSPPHASGGAYYPTPTGSGFSQNQSVNDPYPPYSPHAYTGFPPPQPGGPPTASGAAGGFPTPTPGGPPLSYQGGPPPIGGGPPPAGGRLGPDHVSDDTFHTTTPKDSVSRNAAPPIATREDGLRGQSPRRRERRSASISSSPEAMRSADAMSMAASTSATKSVTWGPLSPKSSFTLERHRQVHEQQLEESTTDSVEEGFEPASKALAGTQASFLDNFFRTARDIIKGLSQDASLDNLTWDIYDLVDVLTRANLLRKALAEATDESKVSSIPQYDEDEDDEERVEESATQDRDTSVLPFSHPVFDKHLDSVQVRPDARSSKSTTAASIFEELSNWNKDKKPVDPRKPSGSNTRLADLDLPEGVSQSVTYSASLTNATGRIIDPEVVVSGTGNQAKVAKQVEKAKKVGGGKAKALAAAKALQASKHEKKGNTAIEHWKSTIAELDEEKNLVRRYGKTLRYIHNRPSEALAVVGPEGYLYMCNVLVLMWKKRCETTKRKLKGIDIVALLWDRLLYIARSPNATPEVLKAVDLIKTCVNLPFPEL</sequence>
<feature type="region of interest" description="Disordered" evidence="1">
    <location>
        <begin position="372"/>
        <end position="406"/>
    </location>
</feature>
<feature type="compositionally biased region" description="Pro residues" evidence="1">
    <location>
        <begin position="804"/>
        <end position="815"/>
    </location>
</feature>
<feature type="region of interest" description="Disordered" evidence="1">
    <location>
        <begin position="36"/>
        <end position="89"/>
    </location>
</feature>
<feature type="compositionally biased region" description="Basic residues" evidence="1">
    <location>
        <begin position="475"/>
        <end position="485"/>
    </location>
</feature>
<dbReference type="EMBL" id="CVQI01037540">
    <property type="protein sequence ID" value="CRK48467.1"/>
    <property type="molecule type" value="Genomic_DNA"/>
</dbReference>
<feature type="compositionally biased region" description="Low complexity" evidence="1">
    <location>
        <begin position="866"/>
        <end position="880"/>
    </location>
</feature>
<feature type="compositionally biased region" description="Polar residues" evidence="1">
    <location>
        <begin position="830"/>
        <end position="840"/>
    </location>
</feature>
<protein>
    <recommendedName>
        <fullName evidence="4">DUF3824 domain-containing protein</fullName>
    </recommendedName>
</protein>
<evidence type="ECO:0008006" key="4">
    <source>
        <dbReference type="Google" id="ProtNLM"/>
    </source>
</evidence>
<dbReference type="AlphaFoldDB" id="A0A0G4NPP7"/>
<feature type="compositionally biased region" description="Basic residues" evidence="1">
    <location>
        <begin position="565"/>
        <end position="577"/>
    </location>
</feature>
<feature type="compositionally biased region" description="Basic and acidic residues" evidence="1">
    <location>
        <begin position="111"/>
        <end position="132"/>
    </location>
</feature>
<feature type="compositionally biased region" description="Pro residues" evidence="1">
    <location>
        <begin position="601"/>
        <end position="610"/>
    </location>
</feature>
<dbReference type="PANTHER" id="PTHR35487:SF1">
    <property type="entry name" value="DUF3824 DOMAIN-CONTAINING PROTEIN"/>
    <property type="match status" value="1"/>
</dbReference>
<feature type="compositionally biased region" description="Basic and acidic residues" evidence="1">
    <location>
        <begin position="66"/>
        <end position="89"/>
    </location>
</feature>
<feature type="compositionally biased region" description="Basic and acidic residues" evidence="1">
    <location>
        <begin position="38"/>
        <end position="48"/>
    </location>
</feature>
<gene>
    <name evidence="2" type="ORF">BN1723_016888</name>
</gene>
<feature type="compositionally biased region" description="Basic and acidic residues" evidence="1">
    <location>
        <begin position="1066"/>
        <end position="1075"/>
    </location>
</feature>
<evidence type="ECO:0000313" key="2">
    <source>
        <dbReference type="EMBL" id="CRK48467.1"/>
    </source>
</evidence>
<feature type="compositionally biased region" description="Low complexity" evidence="1">
    <location>
        <begin position="520"/>
        <end position="535"/>
    </location>
</feature>
<proteinExistence type="predicted"/>
<dbReference type="Proteomes" id="UP000045706">
    <property type="component" value="Unassembled WGS sequence"/>
</dbReference>
<feature type="region of interest" description="Disordered" evidence="1">
    <location>
        <begin position="994"/>
        <end position="1029"/>
    </location>
</feature>
<feature type="region of interest" description="Disordered" evidence="1">
    <location>
        <begin position="111"/>
        <end position="143"/>
    </location>
</feature>
<feature type="compositionally biased region" description="Basic residues" evidence="1">
    <location>
        <begin position="503"/>
        <end position="519"/>
    </location>
</feature>
<feature type="compositionally biased region" description="Polar residues" evidence="1">
    <location>
        <begin position="745"/>
        <end position="757"/>
    </location>
</feature>
<feature type="compositionally biased region" description="Basic and acidic residues" evidence="1">
    <location>
        <begin position="1014"/>
        <end position="1023"/>
    </location>
</feature>
<evidence type="ECO:0000313" key="3">
    <source>
        <dbReference type="Proteomes" id="UP000045706"/>
    </source>
</evidence>
<feature type="compositionally biased region" description="Acidic residues" evidence="1">
    <location>
        <begin position="1003"/>
        <end position="1013"/>
    </location>
</feature>
<feature type="compositionally biased region" description="Low complexity" evidence="1">
    <location>
        <begin position="656"/>
        <end position="669"/>
    </location>
</feature>
<accession>A0A0G4NPP7</accession>
<feature type="region of interest" description="Disordered" evidence="1">
    <location>
        <begin position="454"/>
        <end position="880"/>
    </location>
</feature>
<feature type="region of interest" description="Disordered" evidence="1">
    <location>
        <begin position="1066"/>
        <end position="1085"/>
    </location>
</feature>
<feature type="compositionally biased region" description="Basic and acidic residues" evidence="1">
    <location>
        <begin position="820"/>
        <end position="829"/>
    </location>
</feature>
<feature type="compositionally biased region" description="Low complexity" evidence="1">
    <location>
        <begin position="780"/>
        <end position="790"/>
    </location>
</feature>
<dbReference type="PANTHER" id="PTHR35487">
    <property type="entry name" value="DUF3824 DOMAIN-CONTAINING PROTEIN"/>
    <property type="match status" value="1"/>
</dbReference>